<evidence type="ECO:0000313" key="2">
    <source>
        <dbReference type="Proteomes" id="UP000479710"/>
    </source>
</evidence>
<dbReference type="Proteomes" id="UP000479710">
    <property type="component" value="Unassembled WGS sequence"/>
</dbReference>
<sequence>MDAMVDATELWSLDAYAGLPRVNPQHPIISIDDPNLVFFLVPEAHKRGKHYFNQTIWKIIMDTRSKTLVSVCRYDDKSQRQPFYEHTYLPSKITDYFATHGSCSNVTTKAAATVNKLPITADIISNSLQSLSFELSAKHL</sequence>
<dbReference type="OrthoDB" id="693495at2759"/>
<evidence type="ECO:0000313" key="1">
    <source>
        <dbReference type="EMBL" id="KAF0895784.1"/>
    </source>
</evidence>
<accession>A0A6G1C7L0</accession>
<dbReference type="AlphaFoldDB" id="A0A6G1C7L0"/>
<proteinExistence type="predicted"/>
<protein>
    <recommendedName>
        <fullName evidence="3">DUF1618 domain-containing protein</fullName>
    </recommendedName>
</protein>
<gene>
    <name evidence="1" type="ORF">E2562_016517</name>
</gene>
<name>A0A6G1C7L0_9ORYZ</name>
<dbReference type="EMBL" id="SPHZ02000010">
    <property type="protein sequence ID" value="KAF0895784.1"/>
    <property type="molecule type" value="Genomic_DNA"/>
</dbReference>
<evidence type="ECO:0008006" key="3">
    <source>
        <dbReference type="Google" id="ProtNLM"/>
    </source>
</evidence>
<organism evidence="1 2">
    <name type="scientific">Oryza meyeriana var. granulata</name>
    <dbReference type="NCBI Taxonomy" id="110450"/>
    <lineage>
        <taxon>Eukaryota</taxon>
        <taxon>Viridiplantae</taxon>
        <taxon>Streptophyta</taxon>
        <taxon>Embryophyta</taxon>
        <taxon>Tracheophyta</taxon>
        <taxon>Spermatophyta</taxon>
        <taxon>Magnoliopsida</taxon>
        <taxon>Liliopsida</taxon>
        <taxon>Poales</taxon>
        <taxon>Poaceae</taxon>
        <taxon>BOP clade</taxon>
        <taxon>Oryzoideae</taxon>
        <taxon>Oryzeae</taxon>
        <taxon>Oryzinae</taxon>
        <taxon>Oryza</taxon>
        <taxon>Oryza meyeriana</taxon>
    </lineage>
</organism>
<comment type="caution">
    <text evidence="1">The sequence shown here is derived from an EMBL/GenBank/DDBJ whole genome shotgun (WGS) entry which is preliminary data.</text>
</comment>
<reference evidence="1 2" key="1">
    <citation type="submission" date="2019-11" db="EMBL/GenBank/DDBJ databases">
        <title>Whole genome sequence of Oryza granulata.</title>
        <authorList>
            <person name="Li W."/>
        </authorList>
    </citation>
    <scope>NUCLEOTIDE SEQUENCE [LARGE SCALE GENOMIC DNA]</scope>
    <source>
        <strain evidence="2">cv. Menghai</strain>
        <tissue evidence="1">Leaf</tissue>
    </source>
</reference>
<keyword evidence="2" id="KW-1185">Reference proteome</keyword>